<dbReference type="SUPFAM" id="SSF88713">
    <property type="entry name" value="Glycoside hydrolase/deacetylase"/>
    <property type="match status" value="1"/>
</dbReference>
<evidence type="ECO:0000313" key="8">
    <source>
        <dbReference type="Proteomes" id="UP000239209"/>
    </source>
</evidence>
<dbReference type="Gene3D" id="3.90.550.10">
    <property type="entry name" value="Spore Coat Polysaccharide Biosynthesis Protein SpsA, Chain A"/>
    <property type="match status" value="1"/>
</dbReference>
<keyword evidence="5" id="KW-1133">Transmembrane helix</keyword>
<evidence type="ECO:0000313" key="7">
    <source>
        <dbReference type="EMBL" id="PRY22007.1"/>
    </source>
</evidence>
<dbReference type="OrthoDB" id="3864432at2"/>
<evidence type="ECO:0000256" key="4">
    <source>
        <dbReference type="SAM" id="MobiDB-lite"/>
    </source>
</evidence>
<evidence type="ECO:0000256" key="5">
    <source>
        <dbReference type="SAM" id="Phobius"/>
    </source>
</evidence>
<comment type="similarity">
    <text evidence="1">Belongs to the glycosyltransferase 2 family.</text>
</comment>
<dbReference type="SUPFAM" id="SSF53448">
    <property type="entry name" value="Nucleotide-diphospho-sugar transferases"/>
    <property type="match status" value="1"/>
</dbReference>
<dbReference type="Gene3D" id="3.20.20.370">
    <property type="entry name" value="Glycoside hydrolase/deacetylase"/>
    <property type="match status" value="1"/>
</dbReference>
<keyword evidence="2" id="KW-0328">Glycosyltransferase</keyword>
<feature type="domain" description="NodB homology" evidence="6">
    <location>
        <begin position="75"/>
        <end position="262"/>
    </location>
</feature>
<keyword evidence="8" id="KW-1185">Reference proteome</keyword>
<feature type="transmembrane region" description="Helical" evidence="5">
    <location>
        <begin position="296"/>
        <end position="322"/>
    </location>
</feature>
<protein>
    <submittedName>
        <fullName evidence="7">Cellulose synthase/poly-beta-1,6-N-acetylglucosamine synthase-like glycosyltransferase</fullName>
    </submittedName>
</protein>
<dbReference type="GO" id="GO:0016810">
    <property type="term" value="F:hydrolase activity, acting on carbon-nitrogen (but not peptide) bonds"/>
    <property type="evidence" value="ECO:0007669"/>
    <property type="project" value="InterPro"/>
</dbReference>
<feature type="region of interest" description="Disordered" evidence="4">
    <location>
        <begin position="692"/>
        <end position="750"/>
    </location>
</feature>
<dbReference type="Pfam" id="PF01522">
    <property type="entry name" value="Polysacc_deac_1"/>
    <property type="match status" value="1"/>
</dbReference>
<feature type="transmembrane region" description="Helical" evidence="5">
    <location>
        <begin position="657"/>
        <end position="677"/>
    </location>
</feature>
<dbReference type="EMBL" id="PVZG01000018">
    <property type="protein sequence ID" value="PRY22007.1"/>
    <property type="molecule type" value="Genomic_DNA"/>
</dbReference>
<dbReference type="PROSITE" id="PS51677">
    <property type="entry name" value="NODB"/>
    <property type="match status" value="1"/>
</dbReference>
<dbReference type="Proteomes" id="UP000239209">
    <property type="component" value="Unassembled WGS sequence"/>
</dbReference>
<dbReference type="InterPro" id="IPR002509">
    <property type="entry name" value="NODB_dom"/>
</dbReference>
<dbReference type="GO" id="GO:0016757">
    <property type="term" value="F:glycosyltransferase activity"/>
    <property type="evidence" value="ECO:0007669"/>
    <property type="project" value="UniProtKB-KW"/>
</dbReference>
<dbReference type="PANTHER" id="PTHR43630:SF1">
    <property type="entry name" value="POLY-BETA-1,6-N-ACETYL-D-GLUCOSAMINE SYNTHASE"/>
    <property type="match status" value="1"/>
</dbReference>
<comment type="caution">
    <text evidence="7">The sequence shown here is derived from an EMBL/GenBank/DDBJ whole genome shotgun (WGS) entry which is preliminary data.</text>
</comment>
<organism evidence="7 8">
    <name type="scientific">Pseudosporangium ferrugineum</name>
    <dbReference type="NCBI Taxonomy" id="439699"/>
    <lineage>
        <taxon>Bacteria</taxon>
        <taxon>Bacillati</taxon>
        <taxon>Actinomycetota</taxon>
        <taxon>Actinomycetes</taxon>
        <taxon>Micromonosporales</taxon>
        <taxon>Micromonosporaceae</taxon>
        <taxon>Pseudosporangium</taxon>
    </lineage>
</organism>
<proteinExistence type="inferred from homology"/>
<feature type="transmembrane region" description="Helical" evidence="5">
    <location>
        <begin position="586"/>
        <end position="610"/>
    </location>
</feature>
<accession>A0A2T0RLJ3</accession>
<dbReference type="GO" id="GO:0005975">
    <property type="term" value="P:carbohydrate metabolic process"/>
    <property type="evidence" value="ECO:0007669"/>
    <property type="project" value="InterPro"/>
</dbReference>
<evidence type="ECO:0000256" key="2">
    <source>
        <dbReference type="ARBA" id="ARBA00022676"/>
    </source>
</evidence>
<gene>
    <name evidence="7" type="ORF">CLV70_11872</name>
</gene>
<dbReference type="AlphaFoldDB" id="A0A2T0RLJ3"/>
<evidence type="ECO:0000256" key="1">
    <source>
        <dbReference type="ARBA" id="ARBA00006739"/>
    </source>
</evidence>
<name>A0A2T0RLJ3_9ACTN</name>
<reference evidence="7 8" key="1">
    <citation type="submission" date="2018-03" db="EMBL/GenBank/DDBJ databases">
        <title>Genomic Encyclopedia of Archaeal and Bacterial Type Strains, Phase II (KMG-II): from individual species to whole genera.</title>
        <authorList>
            <person name="Goeker M."/>
        </authorList>
    </citation>
    <scope>NUCLEOTIDE SEQUENCE [LARGE SCALE GENOMIC DNA]</scope>
    <source>
        <strain evidence="7 8">DSM 45348</strain>
    </source>
</reference>
<keyword evidence="3 7" id="KW-0808">Transferase</keyword>
<dbReference type="CDD" id="cd06423">
    <property type="entry name" value="CESA_like"/>
    <property type="match status" value="1"/>
</dbReference>
<keyword evidence="5" id="KW-0472">Membrane</keyword>
<keyword evidence="5" id="KW-0812">Transmembrane</keyword>
<sequence>MRREPRVHWLLLTLAMGVLLAELCLNGFVTHVGGEGSGPAPSPDPRPAPTAVVAGAAVQRLGPGVAVSSRGMPAKTIALTFDDGPDPRWTPRILDVLARHRAHATFFQVGSHVNEHPGLARRVLAEGHEIGSHTFTHVNVATAPSRRLDAELTLTGNAIAAATGRRPVLVRPPYSSEPEAVTAADHRAHLRIAAAGYLIVLTDLDTGDWRRPGAEAIAAAARPEGTAGAVVMMHDSGGDRAQTVAALDLLIPALKARGYRFVTVSEGLGMPAMPVAGATERWRGQAFRVAQLAGGWLAGALTVLLLVAVVLAGLRLAAQLVTARVHLRRLRRESRPLEYVGPVSVIVPAYNEAANIAATVRSLVGSDYPALEVIVVDDGSTDGTADLVERLGLLGVYVLRQANAGKPAALNHGIAYAQHDILVLVDGDTVFEPDAVGRLVQPLRDPLVGAVSGNTKVANRGGLLGRWQHLEYVIGFNLDRRMFDVAECMPTVPGAIGAFRRAAVEDVGGVSADTLAEDTDFTMAVLRDGWRVVYEPGAVAWAEAPSTLRQLWRQRYRWCYGTMQAMWKHRRALRERGRAGRLGRRGLAYLLLFQVLLPLTAPMVDVYALYGLFFLDPLTVAATWLGFTAVQVATAAYALHLDGERWTPLWSLPLQQIVYRQLMYLVVVQSTVMALLGGRLRWHRMARTGAATAHAAGDRDRNDPPWLQPQGRRREADLPTQVLPAIAARRAGRGHAGTSAGSPNSRWPTN</sequence>
<dbReference type="PANTHER" id="PTHR43630">
    <property type="entry name" value="POLY-BETA-1,6-N-ACETYL-D-GLUCOSAMINE SYNTHASE"/>
    <property type="match status" value="1"/>
</dbReference>
<evidence type="ECO:0000256" key="3">
    <source>
        <dbReference type="ARBA" id="ARBA00022679"/>
    </source>
</evidence>
<dbReference type="InterPro" id="IPR011330">
    <property type="entry name" value="Glyco_hydro/deAcase_b/a-brl"/>
</dbReference>
<evidence type="ECO:0000259" key="6">
    <source>
        <dbReference type="PROSITE" id="PS51677"/>
    </source>
</evidence>
<dbReference type="InterPro" id="IPR029044">
    <property type="entry name" value="Nucleotide-diphossugar_trans"/>
</dbReference>
<dbReference type="Pfam" id="PF13641">
    <property type="entry name" value="Glyco_tranf_2_3"/>
    <property type="match status" value="1"/>
</dbReference>